<evidence type="ECO:0008006" key="4">
    <source>
        <dbReference type="Google" id="ProtNLM"/>
    </source>
</evidence>
<feature type="compositionally biased region" description="Basic and acidic residues" evidence="1">
    <location>
        <begin position="128"/>
        <end position="140"/>
    </location>
</feature>
<name>A0A2M7GAM9_9BACT</name>
<gene>
    <name evidence="2" type="ORF">COW36_02045</name>
</gene>
<dbReference type="AlphaFoldDB" id="A0A2M7GAM9"/>
<reference evidence="2 3" key="1">
    <citation type="submission" date="2017-09" db="EMBL/GenBank/DDBJ databases">
        <title>Depth-based differentiation of microbial function through sediment-hosted aquifers and enrichment of novel symbionts in the deep terrestrial subsurface.</title>
        <authorList>
            <person name="Probst A.J."/>
            <person name="Ladd B."/>
            <person name="Jarett J.K."/>
            <person name="Geller-Mcgrath D.E."/>
            <person name="Sieber C.M."/>
            <person name="Emerson J.B."/>
            <person name="Anantharaman K."/>
            <person name="Thomas B.C."/>
            <person name="Malmstrom R."/>
            <person name="Stieglmeier M."/>
            <person name="Klingl A."/>
            <person name="Woyke T."/>
            <person name="Ryan C.M."/>
            <person name="Banfield J.F."/>
        </authorList>
    </citation>
    <scope>NUCLEOTIDE SEQUENCE [LARGE SCALE GENOMIC DNA]</scope>
    <source>
        <strain evidence="2">CG17_big_fil_post_rev_8_21_14_2_50_48_46</strain>
    </source>
</reference>
<dbReference type="EMBL" id="PFFQ01000005">
    <property type="protein sequence ID" value="PIW19216.1"/>
    <property type="molecule type" value="Genomic_DNA"/>
</dbReference>
<sequence>MPQIPPQNGQLPSLLRAAGLKPPSSLFKAEFPQIQLPPPEDHFQTPEASSAKASPSLDLFSSGRPLIGPGTKVLHIGDSHTVGIYGQEMDKLLRATGAQVSTYGSAGSSPSWWLKGTSTHSGFFSRDDQGKVDAPKDWRAPHPTPKLPDLLKKHQPTVIMISLGANLIGANAATIESQVKELAEIAKASGAQIIWVGPPDGRESKKPNSKQTNLYNHLKAAASQYGAFIDSRPLTEYPEKGGDGLHYWGTEGSKIAKSWTHEVFEQIQALPPQAN</sequence>
<organism evidence="2 3">
    <name type="scientific">bacterium (Candidatus Blackallbacteria) CG17_big_fil_post_rev_8_21_14_2_50_48_46</name>
    <dbReference type="NCBI Taxonomy" id="2014261"/>
    <lineage>
        <taxon>Bacteria</taxon>
        <taxon>Candidatus Blackallbacteria</taxon>
    </lineage>
</organism>
<comment type="caution">
    <text evidence="2">The sequence shown here is derived from an EMBL/GenBank/DDBJ whole genome shotgun (WGS) entry which is preliminary data.</text>
</comment>
<protein>
    <recommendedName>
        <fullName evidence="4">SGNH hydrolase-type esterase domain-containing protein</fullName>
    </recommendedName>
</protein>
<dbReference type="Gene3D" id="3.40.50.1110">
    <property type="entry name" value="SGNH hydrolase"/>
    <property type="match status" value="1"/>
</dbReference>
<evidence type="ECO:0000313" key="2">
    <source>
        <dbReference type="EMBL" id="PIW19216.1"/>
    </source>
</evidence>
<evidence type="ECO:0000256" key="1">
    <source>
        <dbReference type="SAM" id="MobiDB-lite"/>
    </source>
</evidence>
<feature type="region of interest" description="Disordered" evidence="1">
    <location>
        <begin position="128"/>
        <end position="149"/>
    </location>
</feature>
<dbReference type="SUPFAM" id="SSF52266">
    <property type="entry name" value="SGNH hydrolase"/>
    <property type="match status" value="1"/>
</dbReference>
<proteinExistence type="predicted"/>
<evidence type="ECO:0000313" key="3">
    <source>
        <dbReference type="Proteomes" id="UP000231019"/>
    </source>
</evidence>
<dbReference type="InterPro" id="IPR036514">
    <property type="entry name" value="SGNH_hydro_sf"/>
</dbReference>
<accession>A0A2M7GAM9</accession>
<dbReference type="Proteomes" id="UP000231019">
    <property type="component" value="Unassembled WGS sequence"/>
</dbReference>
<feature type="region of interest" description="Disordered" evidence="1">
    <location>
        <begin position="29"/>
        <end position="57"/>
    </location>
</feature>